<dbReference type="PROSITE" id="PS50850">
    <property type="entry name" value="MFS"/>
    <property type="match status" value="1"/>
</dbReference>
<keyword evidence="8 9" id="KW-0472">Membrane</keyword>
<evidence type="ECO:0000256" key="5">
    <source>
        <dbReference type="ARBA" id="ARBA00022692"/>
    </source>
</evidence>
<feature type="transmembrane region" description="Helical" evidence="9">
    <location>
        <begin position="112"/>
        <end position="133"/>
    </location>
</feature>
<accession>A0A402C5D1</accession>
<feature type="transmembrane region" description="Helical" evidence="9">
    <location>
        <begin position="369"/>
        <end position="393"/>
    </location>
</feature>
<dbReference type="InterPro" id="IPR020846">
    <property type="entry name" value="MFS_dom"/>
</dbReference>
<dbReference type="InterPro" id="IPR036259">
    <property type="entry name" value="MFS_trans_sf"/>
</dbReference>
<sequence>MTRALPEITSQERKRAAFAVAAGTTIEYFDWTIYATLAVYFAPLIFEDQDPTSALLQAAGIFAAGYLLRPLGAVLLGKISDRLGRKPSLTLSVAAMTLGTLLIAVTPTYAMVGVWASVLLLIARTLQGLAYGGEFGTVAATLREVAPPERRGRYSSLFMVASAAGQGLGFLVLLILQSSLSPEQMNSYGWRLPFILAVVGAVVVLYLRRQMVESPVFLAAEASKPKDRGQLRELLTRHRTAVMLCFFAVALTVPAMLTFTSYMQKMAVTSMDIPPRSVSLALLAVLTVYGLASWLWGRVSDHLGPSTALAAGFTATAALVLPAYFLVINSGTAVAVTVASSAVAIAVSLSGAVQQTVFAALFPPHLRALGVGLSHALALALVGGTTEVVALSFAKANNVTTYFILLTVVTAAGATIGFAIRSRLSRTEILPIEKLSSTDPSRHEAQDAESAG</sequence>
<protein>
    <submittedName>
        <fullName evidence="11">L-Proline/Glycine betaine transporter ProP</fullName>
    </submittedName>
</protein>
<dbReference type="Proteomes" id="UP000287519">
    <property type="component" value="Unassembled WGS sequence"/>
</dbReference>
<dbReference type="RefSeq" id="WP_124391345.1">
    <property type="nucleotide sequence ID" value="NZ_BHYM01000022.1"/>
</dbReference>
<proteinExistence type="inferred from homology"/>
<feature type="transmembrane region" description="Helical" evidence="9">
    <location>
        <begin position="54"/>
        <end position="76"/>
    </location>
</feature>
<keyword evidence="5 9" id="KW-0812">Transmembrane</keyword>
<comment type="similarity">
    <text evidence="2">Belongs to the major facilitator superfamily. Metabolite:H+ Symporter (MHS) family (TC 2.A.1.6) family.</text>
</comment>
<evidence type="ECO:0000259" key="10">
    <source>
        <dbReference type="PROSITE" id="PS50850"/>
    </source>
</evidence>
<keyword evidence="7 9" id="KW-1133">Transmembrane helix</keyword>
<dbReference type="InterPro" id="IPR005829">
    <property type="entry name" value="Sugar_transporter_CS"/>
</dbReference>
<feature type="transmembrane region" description="Helical" evidence="9">
    <location>
        <begin position="333"/>
        <end position="362"/>
    </location>
</feature>
<organism evidence="11 12">
    <name type="scientific">Rhodococcus wratislaviensis</name>
    <name type="common">Tsukamurella wratislaviensis</name>
    <dbReference type="NCBI Taxonomy" id="44752"/>
    <lineage>
        <taxon>Bacteria</taxon>
        <taxon>Bacillati</taxon>
        <taxon>Actinomycetota</taxon>
        <taxon>Actinomycetes</taxon>
        <taxon>Mycobacteriales</taxon>
        <taxon>Nocardiaceae</taxon>
        <taxon>Rhodococcus</taxon>
    </lineage>
</organism>
<dbReference type="PROSITE" id="PS00216">
    <property type="entry name" value="SUGAR_TRANSPORT_1"/>
    <property type="match status" value="1"/>
</dbReference>
<dbReference type="GO" id="GO:0015293">
    <property type="term" value="F:symporter activity"/>
    <property type="evidence" value="ECO:0007669"/>
    <property type="project" value="UniProtKB-KW"/>
</dbReference>
<feature type="domain" description="Major facilitator superfamily (MFS) profile" evidence="10">
    <location>
        <begin position="16"/>
        <end position="425"/>
    </location>
</feature>
<evidence type="ECO:0000256" key="7">
    <source>
        <dbReference type="ARBA" id="ARBA00022989"/>
    </source>
</evidence>
<dbReference type="Pfam" id="PF07690">
    <property type="entry name" value="MFS_1"/>
    <property type="match status" value="1"/>
</dbReference>
<evidence type="ECO:0000256" key="2">
    <source>
        <dbReference type="ARBA" id="ARBA00008240"/>
    </source>
</evidence>
<dbReference type="EMBL" id="BHYM01000022">
    <property type="protein sequence ID" value="GCE38854.1"/>
    <property type="molecule type" value="Genomic_DNA"/>
</dbReference>
<feature type="transmembrane region" description="Helical" evidence="9">
    <location>
        <begin position="154"/>
        <end position="176"/>
    </location>
</feature>
<feature type="transmembrane region" description="Helical" evidence="9">
    <location>
        <begin position="88"/>
        <end position="106"/>
    </location>
</feature>
<keyword evidence="4" id="KW-1003">Cell membrane</keyword>
<evidence type="ECO:0000256" key="4">
    <source>
        <dbReference type="ARBA" id="ARBA00022475"/>
    </source>
</evidence>
<evidence type="ECO:0000256" key="6">
    <source>
        <dbReference type="ARBA" id="ARBA00022847"/>
    </source>
</evidence>
<keyword evidence="6" id="KW-0769">Symport</keyword>
<feature type="transmembrane region" description="Helical" evidence="9">
    <location>
        <begin position="278"/>
        <end position="296"/>
    </location>
</feature>
<dbReference type="GO" id="GO:0005886">
    <property type="term" value="C:plasma membrane"/>
    <property type="evidence" value="ECO:0007669"/>
    <property type="project" value="UniProtKB-SubCell"/>
</dbReference>
<dbReference type="OrthoDB" id="8953821at2"/>
<reference evidence="11 12" key="1">
    <citation type="submission" date="2018-11" db="EMBL/GenBank/DDBJ databases">
        <title>Microbial catabolism of amino acid.</title>
        <authorList>
            <person name="Hibi M."/>
            <person name="Ogawa J."/>
        </authorList>
    </citation>
    <scope>NUCLEOTIDE SEQUENCE [LARGE SCALE GENOMIC DNA]</scope>
    <source>
        <strain evidence="11 12">C31-06</strain>
    </source>
</reference>
<feature type="transmembrane region" description="Helical" evidence="9">
    <location>
        <begin position="399"/>
        <end position="420"/>
    </location>
</feature>
<feature type="transmembrane region" description="Helical" evidence="9">
    <location>
        <begin position="188"/>
        <end position="207"/>
    </location>
</feature>
<name>A0A402C5D1_RHOWR</name>
<gene>
    <name evidence="11" type="ORF">Rhow_002378</name>
</gene>
<comment type="caution">
    <text evidence="11">The sequence shown here is derived from an EMBL/GenBank/DDBJ whole genome shotgun (WGS) entry which is preliminary data.</text>
</comment>
<evidence type="ECO:0000256" key="8">
    <source>
        <dbReference type="ARBA" id="ARBA00023136"/>
    </source>
</evidence>
<dbReference type="AlphaFoldDB" id="A0A402C5D1"/>
<evidence type="ECO:0000256" key="9">
    <source>
        <dbReference type="SAM" id="Phobius"/>
    </source>
</evidence>
<dbReference type="InterPro" id="IPR011701">
    <property type="entry name" value="MFS"/>
</dbReference>
<feature type="transmembrane region" description="Helical" evidence="9">
    <location>
        <begin position="308"/>
        <end position="327"/>
    </location>
</feature>
<dbReference type="SUPFAM" id="SSF103473">
    <property type="entry name" value="MFS general substrate transporter"/>
    <property type="match status" value="1"/>
</dbReference>
<dbReference type="Gene3D" id="1.20.1250.20">
    <property type="entry name" value="MFS general substrate transporter like domains"/>
    <property type="match status" value="2"/>
</dbReference>
<dbReference type="PANTHER" id="PTHR43528:SF1">
    <property type="entry name" value="ALPHA-KETOGLUTARATE PERMEASE"/>
    <property type="match status" value="1"/>
</dbReference>
<evidence type="ECO:0000256" key="3">
    <source>
        <dbReference type="ARBA" id="ARBA00022448"/>
    </source>
</evidence>
<dbReference type="InterPro" id="IPR051084">
    <property type="entry name" value="H+-coupled_symporters"/>
</dbReference>
<keyword evidence="12" id="KW-1185">Reference proteome</keyword>
<feature type="transmembrane region" description="Helical" evidence="9">
    <location>
        <begin position="241"/>
        <end position="263"/>
    </location>
</feature>
<feature type="transmembrane region" description="Helical" evidence="9">
    <location>
        <begin position="16"/>
        <end position="42"/>
    </location>
</feature>
<keyword evidence="3" id="KW-0813">Transport</keyword>
<dbReference type="PANTHER" id="PTHR43528">
    <property type="entry name" value="ALPHA-KETOGLUTARATE PERMEASE"/>
    <property type="match status" value="1"/>
</dbReference>
<evidence type="ECO:0000256" key="1">
    <source>
        <dbReference type="ARBA" id="ARBA00004651"/>
    </source>
</evidence>
<evidence type="ECO:0000313" key="12">
    <source>
        <dbReference type="Proteomes" id="UP000287519"/>
    </source>
</evidence>
<comment type="subcellular location">
    <subcellularLocation>
        <location evidence="1">Cell membrane</location>
        <topology evidence="1">Multi-pass membrane protein</topology>
    </subcellularLocation>
</comment>
<evidence type="ECO:0000313" key="11">
    <source>
        <dbReference type="EMBL" id="GCE38854.1"/>
    </source>
</evidence>